<dbReference type="InterPro" id="IPR000048">
    <property type="entry name" value="IQ_motif_EF-hand-BS"/>
</dbReference>
<name>A0A0A8UN14_LEGHA</name>
<gene>
    <name evidence="1" type="ORF">LHA_1215</name>
</gene>
<dbReference type="Pfam" id="PF00612">
    <property type="entry name" value="IQ"/>
    <property type="match status" value="1"/>
</dbReference>
<dbReference type="RefSeq" id="WP_045105676.1">
    <property type="nucleotide sequence ID" value="NZ_LN681225.1"/>
</dbReference>
<protein>
    <submittedName>
        <fullName evidence="1">Uncharacterized protein</fullName>
    </submittedName>
</protein>
<accession>A0A0A8UN14</accession>
<keyword evidence="2" id="KW-1185">Reference proteome</keyword>
<dbReference type="Proteomes" id="UP000032803">
    <property type="component" value="Chromosome I"/>
</dbReference>
<organism evidence="1 2">
    <name type="scientific">Legionella hackeliae</name>
    <dbReference type="NCBI Taxonomy" id="449"/>
    <lineage>
        <taxon>Bacteria</taxon>
        <taxon>Pseudomonadati</taxon>
        <taxon>Pseudomonadota</taxon>
        <taxon>Gammaproteobacteria</taxon>
        <taxon>Legionellales</taxon>
        <taxon>Legionellaceae</taxon>
        <taxon>Legionella</taxon>
    </lineage>
</organism>
<dbReference type="HOGENOM" id="CLU_660213_0_0_6"/>
<proteinExistence type="predicted"/>
<dbReference type="Gene3D" id="1.20.5.190">
    <property type="match status" value="1"/>
</dbReference>
<dbReference type="EMBL" id="LN681225">
    <property type="protein sequence ID" value="CEK10270.1"/>
    <property type="molecule type" value="Genomic_DNA"/>
</dbReference>
<evidence type="ECO:0000313" key="2">
    <source>
        <dbReference type="Proteomes" id="UP000032803"/>
    </source>
</evidence>
<evidence type="ECO:0000313" key="1">
    <source>
        <dbReference type="EMBL" id="CEK10270.1"/>
    </source>
</evidence>
<reference evidence="2" key="1">
    <citation type="submission" date="2014-09" db="EMBL/GenBank/DDBJ databases">
        <authorList>
            <person name="Gomez-Valero L."/>
        </authorList>
    </citation>
    <scope>NUCLEOTIDE SEQUENCE [LARGE SCALE GENOMIC DNA]</scope>
    <source>
        <strain evidence="2">ATCC35250</strain>
    </source>
</reference>
<dbReference type="PROSITE" id="PS50096">
    <property type="entry name" value="IQ"/>
    <property type="match status" value="1"/>
</dbReference>
<dbReference type="SMART" id="SM00015">
    <property type="entry name" value="IQ"/>
    <property type="match status" value="1"/>
</dbReference>
<dbReference type="PATRIC" id="fig|449.7.peg.3230"/>
<dbReference type="AlphaFoldDB" id="A0A0A8UN14"/>
<dbReference type="KEGG" id="lha:LHA_1215"/>
<sequence>MPIITDKEAAIRIQRHVRGHLARKKYGIKQAPKSSLTEYKAFLVGNEPIINLPETYKANKEKIALVGTSVLRSLYLICQLGNRVETPKLIIIDNSEKVLAFWRKLRDLIEKSIFIDETANNVIMETKEAKFLKVFSEFLAQNTELYHVIPDNAYNEYQPLFQYEKQDPNNFMKRLVEQHGLSYVLSTIKHMSIIGQSWADPHLLKVIKNILDLHGIKKVYAYPSNIEHCINDEFIEQLRENIEVLKPELSVETDRCPSHGIPETVFLKSGTELQKEKEKRIQNKAIHSILDEFKTKIETIGKHHPQAKQKALNLHRQLTQNLEKVVTQPRASQDFTSYIQQAQTLITAAIPTLERDLSWSDYLLNLIKRIASAVAYGCTLGYAQRFFPMKTAEAATAASQLGIDLEKTSAGPLFSI</sequence>
<dbReference type="OrthoDB" id="5654372at2"/>